<dbReference type="Gene3D" id="3.30.565.10">
    <property type="entry name" value="Histidine kinase-like ATPase, C-terminal domain"/>
    <property type="match status" value="1"/>
</dbReference>
<evidence type="ECO:0000256" key="2">
    <source>
        <dbReference type="ARBA" id="ARBA00012438"/>
    </source>
</evidence>
<keyword evidence="9" id="KW-1185">Reference proteome</keyword>
<evidence type="ECO:0000313" key="9">
    <source>
        <dbReference type="Proteomes" id="UP001222800"/>
    </source>
</evidence>
<dbReference type="Pfam" id="PF02518">
    <property type="entry name" value="HATPase_c"/>
    <property type="match status" value="1"/>
</dbReference>
<dbReference type="CDD" id="cd00082">
    <property type="entry name" value="HisKA"/>
    <property type="match status" value="1"/>
</dbReference>
<keyword evidence="3" id="KW-0597">Phosphoprotein</keyword>
<keyword evidence="6" id="KW-1133">Transmembrane helix</keyword>
<evidence type="ECO:0000313" key="8">
    <source>
        <dbReference type="EMBL" id="WFD11496.1"/>
    </source>
</evidence>
<dbReference type="GO" id="GO:0016301">
    <property type="term" value="F:kinase activity"/>
    <property type="evidence" value="ECO:0007669"/>
    <property type="project" value="UniProtKB-KW"/>
</dbReference>
<reference evidence="8 9" key="1">
    <citation type="submission" date="2023-03" db="EMBL/GenBank/DDBJ databases">
        <title>Complete genome sequence of Tepidibacter sp. SWIR-1, isolated from a deep-sea hydrothermal vent.</title>
        <authorList>
            <person name="Li X."/>
        </authorList>
    </citation>
    <scope>NUCLEOTIDE SEQUENCE [LARGE SCALE GENOMIC DNA]</scope>
    <source>
        <strain evidence="8 9">SWIR-1</strain>
    </source>
</reference>
<dbReference type="Pfam" id="PF13188">
    <property type="entry name" value="PAS_8"/>
    <property type="match status" value="1"/>
</dbReference>
<feature type="transmembrane region" description="Helical" evidence="6">
    <location>
        <begin position="12"/>
        <end position="31"/>
    </location>
</feature>
<dbReference type="InterPro" id="IPR005467">
    <property type="entry name" value="His_kinase_dom"/>
</dbReference>
<keyword evidence="6" id="KW-0472">Membrane</keyword>
<evidence type="ECO:0000256" key="4">
    <source>
        <dbReference type="ARBA" id="ARBA00022777"/>
    </source>
</evidence>
<dbReference type="InterPro" id="IPR036890">
    <property type="entry name" value="HATPase_C_sf"/>
</dbReference>
<dbReference type="InterPro" id="IPR036097">
    <property type="entry name" value="HisK_dim/P_sf"/>
</dbReference>
<evidence type="ECO:0000256" key="5">
    <source>
        <dbReference type="ARBA" id="ARBA00023012"/>
    </source>
</evidence>
<feature type="transmembrane region" description="Helical" evidence="6">
    <location>
        <begin position="37"/>
        <end position="59"/>
    </location>
</feature>
<organism evidence="8 9">
    <name type="scientific">Tepidibacter hydrothermalis</name>
    <dbReference type="NCBI Taxonomy" id="3036126"/>
    <lineage>
        <taxon>Bacteria</taxon>
        <taxon>Bacillati</taxon>
        <taxon>Bacillota</taxon>
        <taxon>Clostridia</taxon>
        <taxon>Peptostreptococcales</taxon>
        <taxon>Peptostreptococcaceae</taxon>
        <taxon>Tepidibacter</taxon>
    </lineage>
</organism>
<dbReference type="InterPro" id="IPR000014">
    <property type="entry name" value="PAS"/>
</dbReference>
<dbReference type="SMART" id="SM00388">
    <property type="entry name" value="HisKA"/>
    <property type="match status" value="1"/>
</dbReference>
<dbReference type="RefSeq" id="WP_277733574.1">
    <property type="nucleotide sequence ID" value="NZ_CP120733.1"/>
</dbReference>
<dbReference type="InterPro" id="IPR003661">
    <property type="entry name" value="HisK_dim/P_dom"/>
</dbReference>
<dbReference type="PANTHER" id="PTHR43547">
    <property type="entry name" value="TWO-COMPONENT HISTIDINE KINASE"/>
    <property type="match status" value="1"/>
</dbReference>
<keyword evidence="4 8" id="KW-0808">Transferase</keyword>
<feature type="domain" description="Histidine kinase" evidence="7">
    <location>
        <begin position="219"/>
        <end position="437"/>
    </location>
</feature>
<dbReference type="PROSITE" id="PS50109">
    <property type="entry name" value="HIS_KIN"/>
    <property type="match status" value="1"/>
</dbReference>
<name>A0ABY8EEY7_9FIRM</name>
<dbReference type="InterPro" id="IPR004358">
    <property type="entry name" value="Sig_transdc_His_kin-like_C"/>
</dbReference>
<dbReference type="PANTHER" id="PTHR43547:SF2">
    <property type="entry name" value="HYBRID SIGNAL TRANSDUCTION HISTIDINE KINASE C"/>
    <property type="match status" value="1"/>
</dbReference>
<dbReference type="InterPro" id="IPR035965">
    <property type="entry name" value="PAS-like_dom_sf"/>
</dbReference>
<comment type="catalytic activity">
    <reaction evidence="1">
        <text>ATP + protein L-histidine = ADP + protein N-phospho-L-histidine.</text>
        <dbReference type="EC" id="2.7.13.3"/>
    </reaction>
</comment>
<dbReference type="SUPFAM" id="SSF55785">
    <property type="entry name" value="PYP-like sensor domain (PAS domain)"/>
    <property type="match status" value="1"/>
</dbReference>
<dbReference type="Gene3D" id="1.10.287.130">
    <property type="match status" value="1"/>
</dbReference>
<dbReference type="InterPro" id="IPR003594">
    <property type="entry name" value="HATPase_dom"/>
</dbReference>
<sequence length="472" mass="54361">MKLEKVERIQIIVFNLINCLAVLLGLICYSYEIKLNYITVIGGVILLLVLNILSIIINLKTKAYIKEIEDKLCLFEEIVETSPNAIFVHRKLKFEYLNKKAADVFGLKNQKDAVGKPVEKFVKFNIDEIGQERYEAAKEGRHFEPVTEEIFFMENGELIDMEIFTNNMCIQGNNYALVLCRNVIEKKKILELKEKVYLEEKKLREKIQHDKIKDEFFANLSHELRTPLTIILGTIQLFENTSESFVLKQNKKFKTLKQNGYRLLRLINNLIDITKIDAGYFDINMDKYNIVSVVEDITSSVIDYVENKGLYIEFDTEVEEKIVNCHIESIDRIILNLLSNAVKFTPEGGSIFVNIFDEGENVKIVIKDTGIGIKEENINLVFDRFRQVDKSFTRNHEGSGIGLSIVKSLVEMQGGTIYLSSEYGKGSEFVITLPVEEESTNPSSNLAMEKEDYMKQKVNIEFSDIYNLKIEN</sequence>
<protein>
    <recommendedName>
        <fullName evidence="2">histidine kinase</fullName>
        <ecNumber evidence="2">2.7.13.3</ecNumber>
    </recommendedName>
</protein>
<dbReference type="Gene3D" id="3.30.450.20">
    <property type="entry name" value="PAS domain"/>
    <property type="match status" value="1"/>
</dbReference>
<dbReference type="SUPFAM" id="SSF55874">
    <property type="entry name" value="ATPase domain of HSP90 chaperone/DNA topoisomerase II/histidine kinase"/>
    <property type="match status" value="1"/>
</dbReference>
<dbReference type="EC" id="2.7.13.3" evidence="2"/>
<proteinExistence type="predicted"/>
<keyword evidence="6" id="KW-0812">Transmembrane</keyword>
<evidence type="ECO:0000259" key="7">
    <source>
        <dbReference type="PROSITE" id="PS50109"/>
    </source>
</evidence>
<evidence type="ECO:0000256" key="3">
    <source>
        <dbReference type="ARBA" id="ARBA00022553"/>
    </source>
</evidence>
<dbReference type="CDD" id="cd16922">
    <property type="entry name" value="HATPase_EvgS-ArcB-TorS-like"/>
    <property type="match status" value="1"/>
</dbReference>
<dbReference type="PRINTS" id="PR00344">
    <property type="entry name" value="BCTRLSENSOR"/>
</dbReference>
<evidence type="ECO:0000256" key="1">
    <source>
        <dbReference type="ARBA" id="ARBA00000085"/>
    </source>
</evidence>
<dbReference type="Proteomes" id="UP001222800">
    <property type="component" value="Chromosome"/>
</dbReference>
<dbReference type="SUPFAM" id="SSF47384">
    <property type="entry name" value="Homodimeric domain of signal transducing histidine kinase"/>
    <property type="match status" value="1"/>
</dbReference>
<dbReference type="NCBIfam" id="TIGR00229">
    <property type="entry name" value="sensory_box"/>
    <property type="match status" value="1"/>
</dbReference>
<dbReference type="Pfam" id="PF00512">
    <property type="entry name" value="HisKA"/>
    <property type="match status" value="1"/>
</dbReference>
<accession>A0ABY8EEY7</accession>
<dbReference type="SMART" id="SM00387">
    <property type="entry name" value="HATPase_c"/>
    <property type="match status" value="1"/>
</dbReference>
<dbReference type="EMBL" id="CP120733">
    <property type="protein sequence ID" value="WFD11496.1"/>
    <property type="molecule type" value="Genomic_DNA"/>
</dbReference>
<gene>
    <name evidence="8" type="ORF">P4S50_05320</name>
</gene>
<evidence type="ECO:0000256" key="6">
    <source>
        <dbReference type="SAM" id="Phobius"/>
    </source>
</evidence>
<keyword evidence="5" id="KW-0902">Two-component regulatory system</keyword>
<keyword evidence="4 8" id="KW-0418">Kinase</keyword>